<gene>
    <name evidence="2" type="ORF">HLB44_36435</name>
</gene>
<feature type="compositionally biased region" description="Basic and acidic residues" evidence="1">
    <location>
        <begin position="41"/>
        <end position="52"/>
    </location>
</feature>
<protein>
    <submittedName>
        <fullName evidence="2">Uncharacterized protein</fullName>
    </submittedName>
</protein>
<dbReference type="EMBL" id="JABRWJ010000031">
    <property type="protein sequence ID" value="NRF72452.1"/>
    <property type="molecule type" value="Genomic_DNA"/>
</dbReference>
<dbReference type="Proteomes" id="UP000737171">
    <property type="component" value="Unassembled WGS sequence"/>
</dbReference>
<feature type="compositionally biased region" description="Basic and acidic residues" evidence="1">
    <location>
        <begin position="1"/>
        <end position="23"/>
    </location>
</feature>
<name>A0ABX2EUM3_9BURK</name>
<sequence>MTDPRNVAHDKKVQQEKKNRDEEVAPGAEKTPQPGKKPHMERHASDTAKVPDEASPVPTEEKPLD</sequence>
<evidence type="ECO:0000313" key="2">
    <source>
        <dbReference type="EMBL" id="NRF72452.1"/>
    </source>
</evidence>
<accession>A0ABX2EUM3</accession>
<comment type="caution">
    <text evidence="2">The sequence shown here is derived from an EMBL/GenBank/DDBJ whole genome shotgun (WGS) entry which is preliminary data.</text>
</comment>
<feature type="region of interest" description="Disordered" evidence="1">
    <location>
        <begin position="1"/>
        <end position="65"/>
    </location>
</feature>
<reference evidence="2 3" key="1">
    <citation type="submission" date="2020-05" db="EMBL/GenBank/DDBJ databases">
        <title>Aquincola sp. isolate from soil.</title>
        <authorList>
            <person name="Han J."/>
            <person name="Kim D.-U."/>
        </authorList>
    </citation>
    <scope>NUCLEOTIDE SEQUENCE [LARGE SCALE GENOMIC DNA]</scope>
    <source>
        <strain evidence="2 3">S2</strain>
    </source>
</reference>
<keyword evidence="3" id="KW-1185">Reference proteome</keyword>
<organism evidence="2 3">
    <name type="scientific">Pseudaquabacterium terrae</name>
    <dbReference type="NCBI Taxonomy" id="2732868"/>
    <lineage>
        <taxon>Bacteria</taxon>
        <taxon>Pseudomonadati</taxon>
        <taxon>Pseudomonadota</taxon>
        <taxon>Betaproteobacteria</taxon>
        <taxon>Burkholderiales</taxon>
        <taxon>Sphaerotilaceae</taxon>
        <taxon>Pseudaquabacterium</taxon>
    </lineage>
</organism>
<proteinExistence type="predicted"/>
<dbReference type="RefSeq" id="WP_173135708.1">
    <property type="nucleotide sequence ID" value="NZ_JABRWJ010000031.1"/>
</dbReference>
<evidence type="ECO:0000313" key="3">
    <source>
        <dbReference type="Proteomes" id="UP000737171"/>
    </source>
</evidence>
<evidence type="ECO:0000256" key="1">
    <source>
        <dbReference type="SAM" id="MobiDB-lite"/>
    </source>
</evidence>